<dbReference type="EMBL" id="JBHTEE010000001">
    <property type="protein sequence ID" value="MFC7606683.1"/>
    <property type="molecule type" value="Genomic_DNA"/>
</dbReference>
<name>A0ABW2TDD9_9ACTN</name>
<accession>A0ABW2TDD9</accession>
<reference evidence="2" key="1">
    <citation type="journal article" date="2019" name="Int. J. Syst. Evol. Microbiol.">
        <title>The Global Catalogue of Microorganisms (GCM) 10K type strain sequencing project: providing services to taxonomists for standard genome sequencing and annotation.</title>
        <authorList>
            <consortium name="The Broad Institute Genomics Platform"/>
            <consortium name="The Broad Institute Genome Sequencing Center for Infectious Disease"/>
            <person name="Wu L."/>
            <person name="Ma J."/>
        </authorList>
    </citation>
    <scope>NUCLEOTIDE SEQUENCE [LARGE SCALE GENOMIC DNA]</scope>
    <source>
        <strain evidence="2">JCM 10083</strain>
    </source>
</reference>
<dbReference type="RefSeq" id="WP_343974359.1">
    <property type="nucleotide sequence ID" value="NZ_BAAAGK010000120.1"/>
</dbReference>
<dbReference type="Proteomes" id="UP001596514">
    <property type="component" value="Unassembled WGS sequence"/>
</dbReference>
<evidence type="ECO:0000313" key="1">
    <source>
        <dbReference type="EMBL" id="MFC7606683.1"/>
    </source>
</evidence>
<protein>
    <submittedName>
        <fullName evidence="1">Uncharacterized protein</fullName>
    </submittedName>
</protein>
<keyword evidence="2" id="KW-1185">Reference proteome</keyword>
<gene>
    <name evidence="1" type="ORF">ACFQVD_41965</name>
</gene>
<sequence length="177" mass="19837">MAQKDADGGSDFKGRGMPHLIERIDSAIVVDAYQFMLVDIDGANGQPEGALDLSELTTRANKTDWFVTTANLAIITSSDTWHLADIAMELWDGQPPDDDGEWVKSETTILYSSSGRMRLSETLGGPSKLDTVMDLRDRTRTWPVRASFRPGPGVRYIEEQPREGIESYRLQFWPSVR</sequence>
<proteinExistence type="predicted"/>
<organism evidence="1 2">
    <name type="scientific">Streptosporangium amethystogenes subsp. fukuiense</name>
    <dbReference type="NCBI Taxonomy" id="698418"/>
    <lineage>
        <taxon>Bacteria</taxon>
        <taxon>Bacillati</taxon>
        <taxon>Actinomycetota</taxon>
        <taxon>Actinomycetes</taxon>
        <taxon>Streptosporangiales</taxon>
        <taxon>Streptosporangiaceae</taxon>
        <taxon>Streptosporangium</taxon>
    </lineage>
</organism>
<comment type="caution">
    <text evidence="1">The sequence shown here is derived from an EMBL/GenBank/DDBJ whole genome shotgun (WGS) entry which is preliminary data.</text>
</comment>
<evidence type="ECO:0000313" key="2">
    <source>
        <dbReference type="Proteomes" id="UP001596514"/>
    </source>
</evidence>